<accession>A0A1N7F9J0</accession>
<evidence type="ECO:0000256" key="3">
    <source>
        <dbReference type="ARBA" id="ARBA00022989"/>
    </source>
</evidence>
<feature type="transmembrane region" description="Helical" evidence="5">
    <location>
        <begin position="27"/>
        <end position="46"/>
    </location>
</feature>
<dbReference type="InterPro" id="IPR012340">
    <property type="entry name" value="NA-bd_OB-fold"/>
</dbReference>
<feature type="domain" description="NfeD-like C-terminal" evidence="6">
    <location>
        <begin position="87"/>
        <end position="148"/>
    </location>
</feature>
<dbReference type="Gene3D" id="2.40.50.140">
    <property type="entry name" value="Nucleic acid-binding proteins"/>
    <property type="match status" value="1"/>
</dbReference>
<comment type="subcellular location">
    <subcellularLocation>
        <location evidence="1">Membrane</location>
        <topology evidence="1">Multi-pass membrane protein</topology>
    </subcellularLocation>
</comment>
<sequence>MNLQPWHWVIIGLLLITVELFLPSFAALWFGVAALLTALLAWLLPVGLIMQVVIWLVLSIIACVLWFALIQPKIKTRTKAGLGGAVIIGESGMIVSAITPEGLGVVRFAVPKVGADQWRCRSDDGQPIAVGERVVVTAVMGNELVVAKK</sequence>
<evidence type="ECO:0000256" key="1">
    <source>
        <dbReference type="ARBA" id="ARBA00004141"/>
    </source>
</evidence>
<dbReference type="EMBL" id="FTNU01000011">
    <property type="protein sequence ID" value="SIR97003.1"/>
    <property type="molecule type" value="Genomic_DNA"/>
</dbReference>
<evidence type="ECO:0000259" key="6">
    <source>
        <dbReference type="Pfam" id="PF01957"/>
    </source>
</evidence>
<keyword evidence="8" id="KW-1185">Reference proteome</keyword>
<keyword evidence="4 5" id="KW-0472">Membrane</keyword>
<proteinExistence type="predicted"/>
<name>A0A1N7F9J0_9GAMM</name>
<feature type="transmembrane region" description="Helical" evidence="5">
    <location>
        <begin position="52"/>
        <end position="70"/>
    </location>
</feature>
<gene>
    <name evidence="7" type="ORF">SAMN02745664_11118</name>
</gene>
<evidence type="ECO:0000256" key="5">
    <source>
        <dbReference type="SAM" id="Phobius"/>
    </source>
</evidence>
<organism evidence="7 8">
    <name type="scientific">Moraxella cuniculi DSM 21768</name>
    <dbReference type="NCBI Taxonomy" id="1122245"/>
    <lineage>
        <taxon>Bacteria</taxon>
        <taxon>Pseudomonadati</taxon>
        <taxon>Pseudomonadota</taxon>
        <taxon>Gammaproteobacteria</taxon>
        <taxon>Moraxellales</taxon>
        <taxon>Moraxellaceae</taxon>
        <taxon>Moraxella</taxon>
    </lineage>
</organism>
<dbReference type="InterPro" id="IPR052165">
    <property type="entry name" value="Membrane_assoc_protease"/>
</dbReference>
<keyword evidence="3 5" id="KW-1133">Transmembrane helix</keyword>
<evidence type="ECO:0000313" key="7">
    <source>
        <dbReference type="EMBL" id="SIR97003.1"/>
    </source>
</evidence>
<evidence type="ECO:0000256" key="4">
    <source>
        <dbReference type="ARBA" id="ARBA00023136"/>
    </source>
</evidence>
<reference evidence="8" key="1">
    <citation type="submission" date="2017-01" db="EMBL/GenBank/DDBJ databases">
        <authorList>
            <person name="Varghese N."/>
            <person name="Submissions S."/>
        </authorList>
    </citation>
    <scope>NUCLEOTIDE SEQUENCE [LARGE SCALE GENOMIC DNA]</scope>
    <source>
        <strain evidence="8">DSM 21768</strain>
    </source>
</reference>
<dbReference type="PANTHER" id="PTHR33507:SF3">
    <property type="entry name" value="INNER MEMBRANE PROTEIN YBBJ"/>
    <property type="match status" value="1"/>
</dbReference>
<dbReference type="GO" id="GO:0005886">
    <property type="term" value="C:plasma membrane"/>
    <property type="evidence" value="ECO:0007669"/>
    <property type="project" value="TreeGrafter"/>
</dbReference>
<dbReference type="Proteomes" id="UP000187495">
    <property type="component" value="Unassembled WGS sequence"/>
</dbReference>
<dbReference type="PANTHER" id="PTHR33507">
    <property type="entry name" value="INNER MEMBRANE PROTEIN YBBJ"/>
    <property type="match status" value="1"/>
</dbReference>
<dbReference type="InterPro" id="IPR002810">
    <property type="entry name" value="NfeD-like_C"/>
</dbReference>
<dbReference type="SUPFAM" id="SSF141322">
    <property type="entry name" value="NfeD domain-like"/>
    <property type="match status" value="1"/>
</dbReference>
<evidence type="ECO:0000313" key="8">
    <source>
        <dbReference type="Proteomes" id="UP000187495"/>
    </source>
</evidence>
<dbReference type="Pfam" id="PF01957">
    <property type="entry name" value="NfeD"/>
    <property type="match status" value="1"/>
</dbReference>
<protein>
    <recommendedName>
        <fullName evidence="6">NfeD-like C-terminal domain-containing protein</fullName>
    </recommendedName>
</protein>
<dbReference type="STRING" id="34061.B0189_09470"/>
<evidence type="ECO:0000256" key="2">
    <source>
        <dbReference type="ARBA" id="ARBA00022692"/>
    </source>
</evidence>
<keyword evidence="2 5" id="KW-0812">Transmembrane</keyword>
<dbReference type="RefSeq" id="WP_076555549.1">
    <property type="nucleotide sequence ID" value="NZ_FTNU01000011.1"/>
</dbReference>
<dbReference type="AlphaFoldDB" id="A0A1N7F9J0"/>